<dbReference type="Gene3D" id="1.10.287.950">
    <property type="entry name" value="Methyl-accepting chemotaxis protein"/>
    <property type="match status" value="1"/>
</dbReference>
<evidence type="ECO:0000256" key="3">
    <source>
        <dbReference type="PROSITE-ProRule" id="PRU00284"/>
    </source>
</evidence>
<dbReference type="EMBL" id="LUKD01000008">
    <property type="protein sequence ID" value="KYG62586.1"/>
    <property type="molecule type" value="Genomic_DNA"/>
</dbReference>
<dbReference type="AlphaFoldDB" id="A0A161PPN9"/>
<dbReference type="CDD" id="cd11386">
    <property type="entry name" value="MCP_signal"/>
    <property type="match status" value="1"/>
</dbReference>
<dbReference type="SMART" id="SM00283">
    <property type="entry name" value="MA"/>
    <property type="match status" value="1"/>
</dbReference>
<dbReference type="Pfam" id="PF00015">
    <property type="entry name" value="MCPsignal"/>
    <property type="match status" value="1"/>
</dbReference>
<dbReference type="GO" id="GO:0005886">
    <property type="term" value="C:plasma membrane"/>
    <property type="evidence" value="ECO:0007669"/>
    <property type="project" value="TreeGrafter"/>
</dbReference>
<evidence type="ECO:0000256" key="2">
    <source>
        <dbReference type="ARBA" id="ARBA00029447"/>
    </source>
</evidence>
<reference evidence="6 7" key="1">
    <citation type="submission" date="2016-03" db="EMBL/GenBank/DDBJ databases">
        <authorList>
            <person name="Ploux O."/>
        </authorList>
    </citation>
    <scope>NUCLEOTIDE SEQUENCE [LARGE SCALE GENOMIC DNA]</scope>
    <source>
        <strain evidence="6 7">EC13</strain>
    </source>
</reference>
<feature type="transmembrane region" description="Helical" evidence="4">
    <location>
        <begin position="9"/>
        <end position="28"/>
    </location>
</feature>
<feature type="transmembrane region" description="Helical" evidence="4">
    <location>
        <begin position="298"/>
        <end position="316"/>
    </location>
</feature>
<keyword evidence="4" id="KW-1133">Transmembrane helix</keyword>
<dbReference type="PANTHER" id="PTHR43531">
    <property type="entry name" value="PROTEIN ICFG"/>
    <property type="match status" value="1"/>
</dbReference>
<feature type="domain" description="Methyl-accepting transducer" evidence="5">
    <location>
        <begin position="337"/>
        <end position="566"/>
    </location>
</feature>
<dbReference type="InterPro" id="IPR051310">
    <property type="entry name" value="MCP_chemotaxis"/>
</dbReference>
<dbReference type="GO" id="GO:0007165">
    <property type="term" value="P:signal transduction"/>
    <property type="evidence" value="ECO:0007669"/>
    <property type="project" value="UniProtKB-KW"/>
</dbReference>
<keyword evidence="4" id="KW-0472">Membrane</keyword>
<evidence type="ECO:0000313" key="6">
    <source>
        <dbReference type="EMBL" id="KYG62586.1"/>
    </source>
</evidence>
<evidence type="ECO:0000256" key="4">
    <source>
        <dbReference type="SAM" id="Phobius"/>
    </source>
</evidence>
<accession>A0A161PPN9</accession>
<protein>
    <recommendedName>
        <fullName evidence="5">Methyl-accepting transducer domain-containing protein</fullName>
    </recommendedName>
</protein>
<gene>
    <name evidence="6" type="ORF">AZI87_14895</name>
</gene>
<dbReference type="SUPFAM" id="SSF58104">
    <property type="entry name" value="Methyl-accepting chemotaxis protein (MCP) signaling domain"/>
    <property type="match status" value="1"/>
</dbReference>
<dbReference type="RefSeq" id="WP_063208758.1">
    <property type="nucleotide sequence ID" value="NZ_LUKD01000008.1"/>
</dbReference>
<dbReference type="OrthoDB" id="2489132at2"/>
<keyword evidence="1" id="KW-0145">Chemotaxis</keyword>
<name>A0A161PPN9_BDEBC</name>
<dbReference type="InterPro" id="IPR004089">
    <property type="entry name" value="MCPsignal_dom"/>
</dbReference>
<comment type="similarity">
    <text evidence="2">Belongs to the methyl-accepting chemotaxis (MCP) protein family.</text>
</comment>
<evidence type="ECO:0000259" key="5">
    <source>
        <dbReference type="PROSITE" id="PS50111"/>
    </source>
</evidence>
<proteinExistence type="inferred from homology"/>
<keyword evidence="4" id="KW-0812">Transmembrane</keyword>
<evidence type="ECO:0000256" key="1">
    <source>
        <dbReference type="ARBA" id="ARBA00022500"/>
    </source>
</evidence>
<comment type="caution">
    <text evidence="6">The sequence shown here is derived from an EMBL/GenBank/DDBJ whole genome shotgun (WGS) entry which is preliminary data.</text>
</comment>
<dbReference type="GO" id="GO:0004888">
    <property type="term" value="F:transmembrane signaling receptor activity"/>
    <property type="evidence" value="ECO:0007669"/>
    <property type="project" value="TreeGrafter"/>
</dbReference>
<evidence type="ECO:0000313" key="7">
    <source>
        <dbReference type="Proteomes" id="UP000075799"/>
    </source>
</evidence>
<keyword evidence="3" id="KW-0807">Transducer</keyword>
<dbReference type="PROSITE" id="PS50111">
    <property type="entry name" value="CHEMOTAXIS_TRANSDUC_2"/>
    <property type="match status" value="1"/>
</dbReference>
<dbReference type="GO" id="GO:0006935">
    <property type="term" value="P:chemotaxis"/>
    <property type="evidence" value="ECO:0007669"/>
    <property type="project" value="UniProtKB-KW"/>
</dbReference>
<organism evidence="6 7">
    <name type="scientific">Bdellovibrio bacteriovorus</name>
    <dbReference type="NCBI Taxonomy" id="959"/>
    <lineage>
        <taxon>Bacteria</taxon>
        <taxon>Pseudomonadati</taxon>
        <taxon>Bdellovibrionota</taxon>
        <taxon>Bdellovibrionia</taxon>
        <taxon>Bdellovibrionales</taxon>
        <taxon>Pseudobdellovibrionaceae</taxon>
        <taxon>Bdellovibrio</taxon>
    </lineage>
</organism>
<sequence>MKVSLETKIAVLITIPLFAFVALSGFYIHNNWRSYKEANNTLVITQLFASTAKLVKELQSERANVGLILIGTQNLEEIQAKRQSLDSSLEKFRSLLYESSLPEEMKMSQLKMAEDLAHVRKAVDTEISGEVFESYDGLVSRLIHFEILVARQISLAHVQSNLININILEQSRESGARLQSMLLPILLSNAPLSTTNVGKMEKLYNGVVGNIDNPLLDISPEVKQSLEAFRQNEDWQMISMIYEAIIAKSAEGQYGLDLGGFNEAMAKAVLLLDGPIDQILVEIKGQVNVVTQNAIRSALIMSGIILVSLLVIFIVVKSFTAKLSRTLVNIAENLLSNAENVAHASEGMALTAETLSAATSVQSQSLQQTTDSVENISTTIGLNAQNGVQASVLSGSAKSAAEKGESEISKLIAAMEDIAGSSKRIEEIVTVIDDIAFQTNLLALNAAVEAARAGEQGKGFAVVAEAVRSLAQRSASSAKEISDLIKDNVEKSHHGSEVAHSSKVALSEIIDYVNKVASINSEIATASQEQSRGIEEITHAMTSLDDITQKNNQTSEQAVKSAESLAAQSVGLKDAINSLVDLVHGGKSHPQS</sequence>
<dbReference type="Proteomes" id="UP000075799">
    <property type="component" value="Unassembled WGS sequence"/>
</dbReference>
<dbReference type="PANTHER" id="PTHR43531:SF11">
    <property type="entry name" value="METHYL-ACCEPTING CHEMOTAXIS PROTEIN 3"/>
    <property type="match status" value="1"/>
</dbReference>